<proteinExistence type="predicted"/>
<dbReference type="EMBL" id="GBRH01253017">
    <property type="protein sequence ID" value="JAD44878.1"/>
    <property type="molecule type" value="Transcribed_RNA"/>
</dbReference>
<dbReference type="GO" id="GO:0005840">
    <property type="term" value="C:ribosome"/>
    <property type="evidence" value="ECO:0007669"/>
    <property type="project" value="UniProtKB-KW"/>
</dbReference>
<protein>
    <submittedName>
        <fullName evidence="1">Mitochondrial 60S ribosomal protein L6</fullName>
    </submittedName>
</protein>
<accession>A0A0A9A4K7</accession>
<dbReference type="AlphaFoldDB" id="A0A0A9A4K7"/>
<reference evidence="1" key="2">
    <citation type="journal article" date="2015" name="Data Brief">
        <title>Shoot transcriptome of the giant reed, Arundo donax.</title>
        <authorList>
            <person name="Barrero R.A."/>
            <person name="Guerrero F.D."/>
            <person name="Moolhuijzen P."/>
            <person name="Goolsby J.A."/>
            <person name="Tidwell J."/>
            <person name="Bellgard S.E."/>
            <person name="Bellgard M.I."/>
        </authorList>
    </citation>
    <scope>NUCLEOTIDE SEQUENCE</scope>
    <source>
        <tissue evidence="1">Shoot tissue taken approximately 20 cm above the soil surface</tissue>
    </source>
</reference>
<organism evidence="1">
    <name type="scientific">Arundo donax</name>
    <name type="common">Giant reed</name>
    <name type="synonym">Donax arundinaceus</name>
    <dbReference type="NCBI Taxonomy" id="35708"/>
    <lineage>
        <taxon>Eukaryota</taxon>
        <taxon>Viridiplantae</taxon>
        <taxon>Streptophyta</taxon>
        <taxon>Embryophyta</taxon>
        <taxon>Tracheophyta</taxon>
        <taxon>Spermatophyta</taxon>
        <taxon>Magnoliopsida</taxon>
        <taxon>Liliopsida</taxon>
        <taxon>Poales</taxon>
        <taxon>Poaceae</taxon>
        <taxon>PACMAD clade</taxon>
        <taxon>Arundinoideae</taxon>
        <taxon>Arundineae</taxon>
        <taxon>Arundo</taxon>
    </lineage>
</organism>
<keyword evidence="1" id="KW-0689">Ribosomal protein</keyword>
<evidence type="ECO:0000313" key="1">
    <source>
        <dbReference type="EMBL" id="JAD44878.1"/>
    </source>
</evidence>
<reference evidence="1" key="1">
    <citation type="submission" date="2014-09" db="EMBL/GenBank/DDBJ databases">
        <authorList>
            <person name="Magalhaes I.L.F."/>
            <person name="Oliveira U."/>
            <person name="Santos F.R."/>
            <person name="Vidigal T.H.D.A."/>
            <person name="Brescovit A.D."/>
            <person name="Santos A.J."/>
        </authorList>
    </citation>
    <scope>NUCLEOTIDE SEQUENCE</scope>
    <source>
        <tissue evidence="1">Shoot tissue taken approximately 20 cm above the soil surface</tissue>
    </source>
</reference>
<name>A0A0A9A4K7_ARUDO</name>
<sequence>MVRQHSSDAFQCGSLGQRRSCLSKQNHSKLALLQMCCRIKEVNNRTERSVVASSLLLLLPWLELDNFINVQYAFSLVHLWRFAAPNSTGKLMHSILVNAGAADYVGFEAEDADSRWSGELHFMAVAQFQKQLTALGL</sequence>
<keyword evidence="1" id="KW-0687">Ribonucleoprotein</keyword>